<reference evidence="2 3" key="1">
    <citation type="submission" date="2019-04" db="EMBL/GenBank/DDBJ databases">
        <title>Friends and foes A comparative genomics study of 23 Aspergillus species from section Flavi.</title>
        <authorList>
            <consortium name="DOE Joint Genome Institute"/>
            <person name="Kjaerbolling I."/>
            <person name="Vesth T."/>
            <person name="Frisvad J.C."/>
            <person name="Nybo J.L."/>
            <person name="Theobald S."/>
            <person name="Kildgaard S."/>
            <person name="Isbrandt T."/>
            <person name="Kuo A."/>
            <person name="Sato A."/>
            <person name="Lyhne E.K."/>
            <person name="Kogle M.E."/>
            <person name="Wiebenga A."/>
            <person name="Kun R.S."/>
            <person name="Lubbers R.J."/>
            <person name="Makela M.R."/>
            <person name="Barry K."/>
            <person name="Chovatia M."/>
            <person name="Clum A."/>
            <person name="Daum C."/>
            <person name="Haridas S."/>
            <person name="He G."/>
            <person name="LaButti K."/>
            <person name="Lipzen A."/>
            <person name="Mondo S."/>
            <person name="Riley R."/>
            <person name="Salamov A."/>
            <person name="Simmons B.A."/>
            <person name="Magnuson J.K."/>
            <person name="Henrissat B."/>
            <person name="Mortensen U.H."/>
            <person name="Larsen T.O."/>
            <person name="Devries R.P."/>
            <person name="Grigoriev I.V."/>
            <person name="Machida M."/>
            <person name="Baker S.E."/>
            <person name="Andersen M.R."/>
        </authorList>
    </citation>
    <scope>NUCLEOTIDE SEQUENCE [LARGE SCALE GENOMIC DNA]</scope>
    <source>
        <strain evidence="2 3">IBT 18842</strain>
    </source>
</reference>
<feature type="compositionally biased region" description="Pro residues" evidence="1">
    <location>
        <begin position="516"/>
        <end position="525"/>
    </location>
</feature>
<evidence type="ECO:0000256" key="1">
    <source>
        <dbReference type="SAM" id="MobiDB-lite"/>
    </source>
</evidence>
<dbReference type="InterPro" id="IPR035994">
    <property type="entry name" value="Nucleoside_phosphorylase_sf"/>
</dbReference>
<dbReference type="Gene3D" id="3.40.50.1580">
    <property type="entry name" value="Nucleoside phosphorylase domain"/>
    <property type="match status" value="1"/>
</dbReference>
<dbReference type="EMBL" id="ML742036">
    <property type="protein sequence ID" value="KAE8153693.1"/>
    <property type="molecule type" value="Genomic_DNA"/>
</dbReference>
<feature type="compositionally biased region" description="Polar residues" evidence="1">
    <location>
        <begin position="496"/>
        <end position="509"/>
    </location>
</feature>
<dbReference type="Proteomes" id="UP000325780">
    <property type="component" value="Unassembled WGS sequence"/>
</dbReference>
<name>A0A5N6U4W9_ASPAV</name>
<feature type="region of interest" description="Disordered" evidence="1">
    <location>
        <begin position="491"/>
        <end position="580"/>
    </location>
</feature>
<dbReference type="AlphaFoldDB" id="A0A5N6U4W9"/>
<keyword evidence="3" id="KW-1185">Reference proteome</keyword>
<accession>A0A5N6U4W9</accession>
<protein>
    <submittedName>
        <fullName evidence="2">Nucleoside phosphorylase domain-containing protein</fullName>
    </submittedName>
</protein>
<sequence>MPNDFDFTVGWICTLLKDYVAAIEFLEEIYDDAAAAVVEGGGQVYYTRGRIGGHNVVIGCLPTGHYGLVSTSGVADDMKARFPSIKLGFLVGIGGGAPSPKNDIRLGDVVIGTKIIQYGFGRKVNAAFKVTGHTFSPSPLLLHAVTGLKTRVLDGLDIAARLEDMADTSHQPRETFNRPNPDTDRLYQSGYTHGDGCDCTRDTVGNSTYLINRPSRMRHQIIVHDGVIASADQVVKDAITRDQFTRELDALCFDTEVAGLSDSFSWIAIRGICDYCDSHKNERWHDYAAATAAACAKELLLTIPGDDRRRSIVDEQAVTHSIATLAAEGRRAVGSLVKLMQNSLIGICVLVAGLAQIMSALSSWMLSITTEILSPETMSPKSQMAESLPVRETNDAPIHISIYLDSRQASRFSMDADSRWIDLQQEGSTKPSRIPMGINNSDKIREATTELLKEVNSLMDEEPPMELNPEYCIRDAQSRGRLYSLAESSCDPLDTTACTSPSPEIQGSRSPVIPVSNPPKPPVPPRAKKPREFAAARRTQSLVPKLAANKPENRPSNSPGTAKADSTTDHARMNGNRASL</sequence>
<gene>
    <name evidence="2" type="ORF">BDV25DRAFT_148958</name>
</gene>
<evidence type="ECO:0000313" key="2">
    <source>
        <dbReference type="EMBL" id="KAE8153693.1"/>
    </source>
</evidence>
<dbReference type="PANTHER" id="PTHR46082:SF11">
    <property type="entry name" value="AAA+ ATPASE DOMAIN-CONTAINING PROTEIN-RELATED"/>
    <property type="match status" value="1"/>
</dbReference>
<dbReference type="SUPFAM" id="SSF53167">
    <property type="entry name" value="Purine and uridine phosphorylases"/>
    <property type="match status" value="1"/>
</dbReference>
<evidence type="ECO:0000313" key="3">
    <source>
        <dbReference type="Proteomes" id="UP000325780"/>
    </source>
</evidence>
<organism evidence="2 3">
    <name type="scientific">Aspergillus avenaceus</name>
    <dbReference type="NCBI Taxonomy" id="36643"/>
    <lineage>
        <taxon>Eukaryota</taxon>
        <taxon>Fungi</taxon>
        <taxon>Dikarya</taxon>
        <taxon>Ascomycota</taxon>
        <taxon>Pezizomycotina</taxon>
        <taxon>Eurotiomycetes</taxon>
        <taxon>Eurotiomycetidae</taxon>
        <taxon>Eurotiales</taxon>
        <taxon>Aspergillaceae</taxon>
        <taxon>Aspergillus</taxon>
        <taxon>Aspergillus subgen. Circumdati</taxon>
    </lineage>
</organism>
<dbReference type="OrthoDB" id="1577640at2759"/>
<dbReference type="GO" id="GO:0003824">
    <property type="term" value="F:catalytic activity"/>
    <property type="evidence" value="ECO:0007669"/>
    <property type="project" value="InterPro"/>
</dbReference>
<dbReference type="InterPro" id="IPR053137">
    <property type="entry name" value="NLR-like"/>
</dbReference>
<dbReference type="GO" id="GO:0009116">
    <property type="term" value="P:nucleoside metabolic process"/>
    <property type="evidence" value="ECO:0007669"/>
    <property type="project" value="InterPro"/>
</dbReference>
<proteinExistence type="predicted"/>
<dbReference type="PANTHER" id="PTHR46082">
    <property type="entry name" value="ATP/GTP-BINDING PROTEIN-RELATED"/>
    <property type="match status" value="1"/>
</dbReference>